<reference evidence="2" key="1">
    <citation type="submission" date="2010-05" db="EMBL/GenBank/DDBJ databases">
        <title>The Genome Sequence of Magnaporthe poae strain ATCC 64411.</title>
        <authorList>
            <consortium name="The Broad Institute Genome Sequencing Platform"/>
            <consortium name="Broad Institute Genome Sequencing Center for Infectious Disease"/>
            <person name="Ma L.-J."/>
            <person name="Dead R."/>
            <person name="Young S."/>
            <person name="Zeng Q."/>
            <person name="Koehrsen M."/>
            <person name="Alvarado L."/>
            <person name="Berlin A."/>
            <person name="Chapman S.B."/>
            <person name="Chen Z."/>
            <person name="Freedman E."/>
            <person name="Gellesch M."/>
            <person name="Goldberg J."/>
            <person name="Griggs A."/>
            <person name="Gujja S."/>
            <person name="Heilman E.R."/>
            <person name="Heiman D."/>
            <person name="Hepburn T."/>
            <person name="Howarth C."/>
            <person name="Jen D."/>
            <person name="Larson L."/>
            <person name="Mehta T."/>
            <person name="Neiman D."/>
            <person name="Pearson M."/>
            <person name="Roberts A."/>
            <person name="Saif S."/>
            <person name="Shea T."/>
            <person name="Shenoy N."/>
            <person name="Sisk P."/>
            <person name="Stolte C."/>
            <person name="Sykes S."/>
            <person name="Walk T."/>
            <person name="White J."/>
            <person name="Yandava C."/>
            <person name="Haas B."/>
            <person name="Nusbaum C."/>
            <person name="Birren B."/>
        </authorList>
    </citation>
    <scope>NUCLEOTIDE SEQUENCE</scope>
    <source>
        <strain evidence="2">ATCC 64411</strain>
    </source>
</reference>
<dbReference type="AlphaFoldDB" id="A0A0H2UEG4"/>
<organism evidence="2">
    <name type="scientific">Magnaporthiopsis poae (strain ATCC 64411 / 73-15)</name>
    <name type="common">Kentucky bluegrass fungus</name>
    <name type="synonym">Magnaporthe poae</name>
    <dbReference type="NCBI Taxonomy" id="644358"/>
    <lineage>
        <taxon>Eukaryota</taxon>
        <taxon>Fungi</taxon>
        <taxon>Dikarya</taxon>
        <taxon>Ascomycota</taxon>
        <taxon>Pezizomycotina</taxon>
        <taxon>Sordariomycetes</taxon>
        <taxon>Sordariomycetidae</taxon>
        <taxon>Magnaporthales</taxon>
        <taxon>Magnaporthaceae</taxon>
        <taxon>Magnaporthiopsis</taxon>
    </lineage>
</organism>
<feature type="non-terminal residue" evidence="2">
    <location>
        <position position="833"/>
    </location>
</feature>
<dbReference type="OrthoDB" id="20872at2759"/>
<feature type="region of interest" description="Disordered" evidence="1">
    <location>
        <begin position="1"/>
        <end position="27"/>
    </location>
</feature>
<dbReference type="EMBL" id="GL876976">
    <property type="protein sequence ID" value="KLU90829.1"/>
    <property type="molecule type" value="Genomic_DNA"/>
</dbReference>
<feature type="non-terminal residue" evidence="2">
    <location>
        <position position="1"/>
    </location>
</feature>
<feature type="region of interest" description="Disordered" evidence="1">
    <location>
        <begin position="159"/>
        <end position="197"/>
    </location>
</feature>
<evidence type="ECO:0000256" key="1">
    <source>
        <dbReference type="SAM" id="MobiDB-lite"/>
    </source>
</evidence>
<accession>A0A0H2UEG4</accession>
<evidence type="ECO:0000313" key="2">
    <source>
        <dbReference type="EMBL" id="KLU90829.1"/>
    </source>
</evidence>
<feature type="region of interest" description="Disordered" evidence="1">
    <location>
        <begin position="342"/>
        <end position="384"/>
    </location>
</feature>
<sequence length="833" mass="90622">RCEGREGRRQRKHDGVQPAVEHKSVEASDAGLVLGVAEADRARKSGCRGDDGDGGCSSRSDTRTSKALCFSRACVALFPTGRSEACLYPAAPNSRLARSGVAVCRVQIPQRCLRCRLQSVPTVLSRKGRREPGSDASAAIAKLEQYVLSMARTAARGARLARPASRAKDAHQHALEMSGAAEDDGDSDDDEDKDEMDNPFTEELVDSAKEALDAARGITRKLEIAKASITQSRDAASQAKAARQIELDHANRIQSALLELVTLTMGASPSLAAVVGSFEEAQRFASKAKAKAVGGELAQAWGFLSTAETEVTKVVDETAVLAGWRALPVICLSGCNWAGRGPNSAARLKKRELRTSPGPRASGDRRAPFTPSLLPPSSRHRIPSTHPYQHQALLKGPRYENVVKSYKAHESTISLRELLNWGVPGVPDQELGLDDKLTEPPSAAGAETPETLQQCPNCQAREDVWLAPPHSYREGYNFFSLLGHLCIAAKIRECRRKKCLEIKAVMQAVASLCEWQYFRDWALVAMSCQQAFTMEERLSAAYTHLVNVVFSCHELVGCLDQFPRRAVAVQAGPNTVTAIGAGTRPGFPAFLSGVATQMALREADSMAICRNRLWNMLGVSDRKQFELLEVITALRSRPWIRHPDHQLCTQTRCQGAHLDSSRVDQLHKNPEGRHGQCSEGSGCEQLVFPINLILPPAVEKGERTAWSLEASPRLLRPGESYLAISHVWSEGTGVGRKAPGSVNDCLLGYFSAIARALECDGTWWDAISLPTESSARTKALGSMHTNYQGAKCTVAHDPSPLHLEWTDPESACLALAMSPWFTRGWTALELAMS</sequence>
<dbReference type="PANTHER" id="PTHR39596:SF2">
    <property type="entry name" value="HET DOMAIN PROTEIN (AFU_ORTHOLOGUE AFUA_1G17550)-RELATED"/>
    <property type="match status" value="1"/>
</dbReference>
<protein>
    <recommendedName>
        <fullName evidence="3">Heterokaryon incompatibility domain-containing protein</fullName>
    </recommendedName>
</protein>
<reference evidence="2" key="2">
    <citation type="submission" date="2011-03" db="EMBL/GenBank/DDBJ databases">
        <title>Annotation of Magnaporthe poae ATCC 64411.</title>
        <authorList>
            <person name="Ma L.-J."/>
            <person name="Dead R."/>
            <person name="Young S.K."/>
            <person name="Zeng Q."/>
            <person name="Gargeya S."/>
            <person name="Fitzgerald M."/>
            <person name="Haas B."/>
            <person name="Abouelleil A."/>
            <person name="Alvarado L."/>
            <person name="Arachchi H.M."/>
            <person name="Berlin A."/>
            <person name="Brown A."/>
            <person name="Chapman S.B."/>
            <person name="Chen Z."/>
            <person name="Dunbar C."/>
            <person name="Freedman E."/>
            <person name="Gearin G."/>
            <person name="Gellesch M."/>
            <person name="Goldberg J."/>
            <person name="Griggs A."/>
            <person name="Gujja S."/>
            <person name="Heiman D."/>
            <person name="Howarth C."/>
            <person name="Larson L."/>
            <person name="Lui A."/>
            <person name="MacDonald P.J.P."/>
            <person name="Mehta T."/>
            <person name="Montmayeur A."/>
            <person name="Murphy C."/>
            <person name="Neiman D."/>
            <person name="Pearson M."/>
            <person name="Priest M."/>
            <person name="Roberts A."/>
            <person name="Saif S."/>
            <person name="Shea T."/>
            <person name="Shenoy N."/>
            <person name="Sisk P."/>
            <person name="Stolte C."/>
            <person name="Sykes S."/>
            <person name="Yandava C."/>
            <person name="Wortman J."/>
            <person name="Nusbaum C."/>
            <person name="Birren B."/>
        </authorList>
    </citation>
    <scope>NUCLEOTIDE SEQUENCE</scope>
    <source>
        <strain evidence="2">ATCC 64411</strain>
    </source>
</reference>
<feature type="compositionally biased region" description="Acidic residues" evidence="1">
    <location>
        <begin position="181"/>
        <end position="197"/>
    </location>
</feature>
<gene>
    <name evidence="2" type="ORF">MAPG_09355</name>
</gene>
<evidence type="ECO:0008006" key="3">
    <source>
        <dbReference type="Google" id="ProtNLM"/>
    </source>
</evidence>
<dbReference type="PANTHER" id="PTHR39596">
    <property type="match status" value="1"/>
</dbReference>
<proteinExistence type="predicted"/>
<name>A0A0H2UEG4_MAGP6</name>
<dbReference type="VEuPathDB" id="FungiDB:MAPG_09355"/>